<protein>
    <submittedName>
        <fullName evidence="1">P-II family nitrogen regulator</fullName>
    </submittedName>
</protein>
<proteinExistence type="predicted"/>
<dbReference type="SMART" id="SM00938">
    <property type="entry name" value="P-II"/>
    <property type="match status" value="1"/>
</dbReference>
<reference evidence="1 2" key="1">
    <citation type="submission" date="2019-08" db="EMBL/GenBank/DDBJ databases">
        <title>Bacillus genomes from the desert of Cuatro Cienegas, Coahuila.</title>
        <authorList>
            <person name="Olmedo-Alvarez G."/>
        </authorList>
    </citation>
    <scope>NUCLEOTIDE SEQUENCE [LARGE SCALE GENOMIC DNA]</scope>
    <source>
        <strain evidence="1 2">CH446_14T</strain>
    </source>
</reference>
<dbReference type="InterPro" id="IPR002187">
    <property type="entry name" value="N-reg_PII"/>
</dbReference>
<dbReference type="InterPro" id="IPR011322">
    <property type="entry name" value="N-reg_PII-like_a/b"/>
</dbReference>
<dbReference type="RefSeq" id="WP_148976750.1">
    <property type="nucleotide sequence ID" value="NZ_VTER01000014.1"/>
</dbReference>
<gene>
    <name evidence="1" type="ORF">FZD51_22225</name>
</gene>
<name>A0A5D4QVP0_9BACI</name>
<evidence type="ECO:0000313" key="2">
    <source>
        <dbReference type="Proteomes" id="UP000322139"/>
    </source>
</evidence>
<dbReference type="Pfam" id="PF00543">
    <property type="entry name" value="P-II"/>
    <property type="match status" value="1"/>
</dbReference>
<evidence type="ECO:0000313" key="1">
    <source>
        <dbReference type="EMBL" id="TYS43203.1"/>
    </source>
</evidence>
<organism evidence="1 2">
    <name type="scientific">Bacillus infantis</name>
    <dbReference type="NCBI Taxonomy" id="324767"/>
    <lineage>
        <taxon>Bacteria</taxon>
        <taxon>Bacillati</taxon>
        <taxon>Bacillota</taxon>
        <taxon>Bacilli</taxon>
        <taxon>Bacillales</taxon>
        <taxon>Bacillaceae</taxon>
        <taxon>Bacillus</taxon>
    </lineage>
</organism>
<dbReference type="GO" id="GO:0030234">
    <property type="term" value="F:enzyme regulator activity"/>
    <property type="evidence" value="ECO:0007669"/>
    <property type="project" value="InterPro"/>
</dbReference>
<dbReference type="Gene3D" id="3.30.70.120">
    <property type="match status" value="2"/>
</dbReference>
<comment type="caution">
    <text evidence="1">The sequence shown here is derived from an EMBL/GenBank/DDBJ whole genome shotgun (WGS) entry which is preliminary data.</text>
</comment>
<dbReference type="GO" id="GO:0006808">
    <property type="term" value="P:regulation of nitrogen utilization"/>
    <property type="evidence" value="ECO:0007669"/>
    <property type="project" value="InterPro"/>
</dbReference>
<dbReference type="InterPro" id="IPR015867">
    <property type="entry name" value="N-reg_PII/ATP_PRibTrfase_C"/>
</dbReference>
<dbReference type="Proteomes" id="UP000322139">
    <property type="component" value="Unassembled WGS sequence"/>
</dbReference>
<dbReference type="AlphaFoldDB" id="A0A5D4QVP0"/>
<dbReference type="EMBL" id="VTER01000014">
    <property type="protein sequence ID" value="TYS43203.1"/>
    <property type="molecule type" value="Genomic_DNA"/>
</dbReference>
<dbReference type="PROSITE" id="PS51343">
    <property type="entry name" value="PII_GLNB_DOM"/>
    <property type="match status" value="2"/>
</dbReference>
<sequence>MIYKLFIAIVKKGTAKKAVRLARGSGLAAAATVYARGIGKNEKTSFLGMEINHEKEVILMLIKEDSAEDVITEVTSHLHFERPGTGLGLLINISGFIGVQSPEGPADSKAEEGAANMKPADKEYDLIVTIVKSSEAEKIIKASKDAGADGATIISGRGIGINEKATLFNMLIEPEKEIVLTIIHKGMTQEVFQAICDAVELNVPGNGISFILDVDQVAGINH</sequence>
<accession>A0A5D4QVP0</accession>
<dbReference type="SUPFAM" id="SSF54913">
    <property type="entry name" value="GlnB-like"/>
    <property type="match status" value="2"/>
</dbReference>